<protein>
    <submittedName>
        <fullName evidence="2">Uncharacterized protein LOC115633565 isoform X1</fullName>
    </submittedName>
</protein>
<dbReference type="Proteomes" id="UP000504634">
    <property type="component" value="Unplaced"/>
</dbReference>
<name>A0A6J2UI66_DROLE</name>
<dbReference type="OrthoDB" id="8062037at2759"/>
<accession>A0A6J2UI66</accession>
<dbReference type="Gene3D" id="3.90.70.120">
    <property type="match status" value="2"/>
</dbReference>
<dbReference type="AlphaFoldDB" id="A0A6J2UI66"/>
<keyword evidence="1" id="KW-1185">Reference proteome</keyword>
<dbReference type="RefSeq" id="XP_030386882.1">
    <property type="nucleotide sequence ID" value="XM_030531022.1"/>
</dbReference>
<reference evidence="2" key="1">
    <citation type="submission" date="2025-08" db="UniProtKB">
        <authorList>
            <consortium name="RefSeq"/>
        </authorList>
    </citation>
    <scope>IDENTIFICATION</scope>
    <source>
        <strain evidence="2">11010-0011.00</strain>
        <tissue evidence="2">Whole body</tissue>
    </source>
</reference>
<sequence length="834" mass="95872">MYCLSCPVSAHKFYRKRSIYNCTKSRSHSSYFRLNNTSGSFYSRQCIGIPLRVDNKLHSSINHQKEVEAGSIGGPVGVVFSSTVCANSPNQDSIIFATYLKAFALIYVLPEVDWTAENIDKLIQDGAALFKSSSKDLQCDGPKIQSPIYSGAELQIKRTFNIEGHTFTLELEPRYLGDPCKAAEKQPAHIIRNLKSVLHAFFRNGHYCLLWTCTGYLLIWRRRRVFFVLDVKGRRREDLCSTNNYGVAMLVCLKSINDVFHLISNMSGVGSTDPFTLRELVVVRLVTPDGRVFIRDITTRSVEFEIVNKNYAYLKSNLHLSLSQEEPLQNRSSLMVCVAAILAAKIDHPATWNTNMLDRLICYGIELCRNYWKLCANDGSSINLDMFPTQLRLGQFVIELSLLPKVYSGQWRCTAHFRDNDFEELVFKTLRQYNNALFQINNQMYALWCKNDFYYLLDPYRHQIVGSRNAMDSKPGLRWATVRMFRDQITMLSVFHQQLLESNSHSIFYLHAVLIKNLAECPRGYALAPTPDGLAYEVKSINETIYFPEHNYDCSKLLTHISDNEKDVCSCCFDSDIRLQFEEGECQFPVDEGKGHNSKHLMMTRFEDAQPCISLESYQSKKKLVLPNYTMKSPTTVLNRTPKIEFLTVPRKSNKTKAVEIRDNIMKPVRSKLPEKKSKYSDSRFAVTKTIYQNEKQRYASINYPSYTEIPNSLAVAGSESGTVESLRRLLNSSFKVTDRVLIMTPWGNYVVFQKSEGMRDAHPYYIFDGCTCNIDRFRHLDLRSGTLGLLPFCNQHDVVCHIIDSRETRAMKILRFSLEHFCTRFKKFLSPKP</sequence>
<evidence type="ECO:0000313" key="2">
    <source>
        <dbReference type="RefSeq" id="XP_030386882.1"/>
    </source>
</evidence>
<dbReference type="GeneID" id="115633565"/>
<dbReference type="PANTHER" id="PTHR40552">
    <property type="entry name" value="AT05186P-RELATED"/>
    <property type="match status" value="1"/>
</dbReference>
<gene>
    <name evidence="2" type="primary">LOC115633565</name>
</gene>
<evidence type="ECO:0000313" key="1">
    <source>
        <dbReference type="Proteomes" id="UP000504634"/>
    </source>
</evidence>
<proteinExistence type="predicted"/>
<organism evidence="1 2">
    <name type="scientific">Drosophila lebanonensis</name>
    <name type="common">Fruit fly</name>
    <name type="synonym">Scaptodrosophila lebanonensis</name>
    <dbReference type="NCBI Taxonomy" id="7225"/>
    <lineage>
        <taxon>Eukaryota</taxon>
        <taxon>Metazoa</taxon>
        <taxon>Ecdysozoa</taxon>
        <taxon>Arthropoda</taxon>
        <taxon>Hexapoda</taxon>
        <taxon>Insecta</taxon>
        <taxon>Pterygota</taxon>
        <taxon>Neoptera</taxon>
        <taxon>Endopterygota</taxon>
        <taxon>Diptera</taxon>
        <taxon>Brachycera</taxon>
        <taxon>Muscomorpha</taxon>
        <taxon>Ephydroidea</taxon>
        <taxon>Drosophilidae</taxon>
        <taxon>Scaptodrosophila</taxon>
    </lineage>
</organism>
<dbReference type="PANTHER" id="PTHR40552:SF6">
    <property type="entry name" value="FI09606P-RELATED"/>
    <property type="match status" value="1"/>
</dbReference>